<comment type="caution">
    <text evidence="3">The sequence shown here is derived from an EMBL/GenBank/DDBJ whole genome shotgun (WGS) entry which is preliminary data.</text>
</comment>
<accession>A0A9N9DG22</accession>
<feature type="transmembrane region" description="Helical" evidence="1">
    <location>
        <begin position="117"/>
        <end position="138"/>
    </location>
</feature>
<keyword evidence="4" id="KW-1185">Reference proteome</keyword>
<keyword evidence="2" id="KW-0732">Signal</keyword>
<protein>
    <submittedName>
        <fullName evidence="3">9229_t:CDS:1</fullName>
    </submittedName>
</protein>
<keyword evidence="1" id="KW-1133">Transmembrane helix</keyword>
<evidence type="ECO:0000313" key="4">
    <source>
        <dbReference type="Proteomes" id="UP000789570"/>
    </source>
</evidence>
<feature type="transmembrane region" description="Helical" evidence="1">
    <location>
        <begin position="50"/>
        <end position="74"/>
    </location>
</feature>
<sequence>MKKNLLFHDILKLLGILSLLVQPTFAQEDDSFRVIDSFDILITALHSMLLFIYISNDVLFIIIPYIIPTLYAIYKSVRNFHIIRRNNEVTDISISFQDINNRLATFNEDYDLKFIHFLYYTYIGFILVTLCAPSSLWLKSYLIMVVFSRAIADKKSEIVNTSNQREVVEC</sequence>
<dbReference type="EMBL" id="CAJVPQ010003770">
    <property type="protein sequence ID" value="CAG8637004.1"/>
    <property type="molecule type" value="Genomic_DNA"/>
</dbReference>
<evidence type="ECO:0000256" key="1">
    <source>
        <dbReference type="SAM" id="Phobius"/>
    </source>
</evidence>
<reference evidence="3" key="1">
    <citation type="submission" date="2021-06" db="EMBL/GenBank/DDBJ databases">
        <authorList>
            <person name="Kallberg Y."/>
            <person name="Tangrot J."/>
            <person name="Rosling A."/>
        </authorList>
    </citation>
    <scope>NUCLEOTIDE SEQUENCE</scope>
    <source>
        <strain evidence="3">UK204</strain>
    </source>
</reference>
<dbReference type="Proteomes" id="UP000789570">
    <property type="component" value="Unassembled WGS sequence"/>
</dbReference>
<feature type="chain" id="PRO_5040290984" evidence="2">
    <location>
        <begin position="27"/>
        <end position="170"/>
    </location>
</feature>
<organism evidence="3 4">
    <name type="scientific">Funneliformis caledonium</name>
    <dbReference type="NCBI Taxonomy" id="1117310"/>
    <lineage>
        <taxon>Eukaryota</taxon>
        <taxon>Fungi</taxon>
        <taxon>Fungi incertae sedis</taxon>
        <taxon>Mucoromycota</taxon>
        <taxon>Glomeromycotina</taxon>
        <taxon>Glomeromycetes</taxon>
        <taxon>Glomerales</taxon>
        <taxon>Glomeraceae</taxon>
        <taxon>Funneliformis</taxon>
    </lineage>
</organism>
<evidence type="ECO:0000313" key="3">
    <source>
        <dbReference type="EMBL" id="CAG8637004.1"/>
    </source>
</evidence>
<name>A0A9N9DG22_9GLOM</name>
<dbReference type="AlphaFoldDB" id="A0A9N9DG22"/>
<evidence type="ECO:0000256" key="2">
    <source>
        <dbReference type="SAM" id="SignalP"/>
    </source>
</evidence>
<keyword evidence="1" id="KW-0472">Membrane</keyword>
<keyword evidence="1" id="KW-0812">Transmembrane</keyword>
<gene>
    <name evidence="3" type="ORF">FCALED_LOCUS10367</name>
</gene>
<feature type="signal peptide" evidence="2">
    <location>
        <begin position="1"/>
        <end position="26"/>
    </location>
</feature>
<proteinExistence type="predicted"/>